<evidence type="ECO:0000313" key="1">
    <source>
        <dbReference type="EMBL" id="OUC43635.1"/>
    </source>
</evidence>
<proteinExistence type="predicted"/>
<name>A0A1Y3EF66_9BILA</name>
<accession>A0A1Y3EF66</accession>
<reference evidence="1 2" key="1">
    <citation type="submission" date="2015-04" db="EMBL/GenBank/DDBJ databases">
        <title>Draft genome of the roundworm Trichinella nativa.</title>
        <authorList>
            <person name="Mitreva M."/>
        </authorList>
    </citation>
    <scope>NUCLEOTIDE SEQUENCE [LARGE SCALE GENOMIC DNA]</scope>
    <source>
        <strain evidence="1 2">ISS45</strain>
    </source>
</reference>
<sequence>MYLNIKQQLRPTWAQFLDRQLEHLQSGWLSEIVKVIESKAPKVLAIHFQEIGGKEFKENMHQMKHFFQKLYTILSEKFNLRRGLGYYDQDFTNVDTHWGCCTCSTTTSKRRQFAISKLEILMPLKILP</sequence>
<protein>
    <submittedName>
        <fullName evidence="1">Uncharacterized protein</fullName>
    </submittedName>
</protein>
<dbReference type="Proteomes" id="UP000243006">
    <property type="component" value="Unassembled WGS sequence"/>
</dbReference>
<comment type="caution">
    <text evidence="1">The sequence shown here is derived from an EMBL/GenBank/DDBJ whole genome shotgun (WGS) entry which is preliminary data.</text>
</comment>
<dbReference type="EMBL" id="LVZM01014429">
    <property type="protein sequence ID" value="OUC43635.1"/>
    <property type="molecule type" value="Genomic_DNA"/>
</dbReference>
<evidence type="ECO:0000313" key="2">
    <source>
        <dbReference type="Proteomes" id="UP000243006"/>
    </source>
</evidence>
<dbReference type="AlphaFoldDB" id="A0A1Y3EF66"/>
<organism evidence="1 2">
    <name type="scientific">Trichinella nativa</name>
    <dbReference type="NCBI Taxonomy" id="6335"/>
    <lineage>
        <taxon>Eukaryota</taxon>
        <taxon>Metazoa</taxon>
        <taxon>Ecdysozoa</taxon>
        <taxon>Nematoda</taxon>
        <taxon>Enoplea</taxon>
        <taxon>Dorylaimia</taxon>
        <taxon>Trichinellida</taxon>
        <taxon>Trichinellidae</taxon>
        <taxon>Trichinella</taxon>
    </lineage>
</organism>
<gene>
    <name evidence="1" type="ORF">D917_00247</name>
</gene>